<evidence type="ECO:0000256" key="1">
    <source>
        <dbReference type="SAM" id="MobiDB-lite"/>
    </source>
</evidence>
<feature type="compositionally biased region" description="Polar residues" evidence="1">
    <location>
        <begin position="48"/>
        <end position="59"/>
    </location>
</feature>
<gene>
    <name evidence="2" type="ORF">RED65_11530</name>
</gene>
<evidence type="ECO:0000313" key="2">
    <source>
        <dbReference type="EMBL" id="EAT11969.1"/>
    </source>
</evidence>
<keyword evidence="3" id="KW-1185">Reference proteome</keyword>
<name>Q1N182_9GAMM</name>
<feature type="region of interest" description="Disordered" evidence="1">
    <location>
        <begin position="34"/>
        <end position="59"/>
    </location>
</feature>
<accession>Q1N182</accession>
<protein>
    <submittedName>
        <fullName evidence="2">Uncharacterized protein</fullName>
    </submittedName>
</protein>
<comment type="caution">
    <text evidence="2">The sequence shown here is derived from an EMBL/GenBank/DDBJ whole genome shotgun (WGS) entry which is preliminary data.</text>
</comment>
<dbReference type="STRING" id="207949.RED65_11530"/>
<proteinExistence type="predicted"/>
<evidence type="ECO:0000313" key="3">
    <source>
        <dbReference type="Proteomes" id="UP000004263"/>
    </source>
</evidence>
<organism evidence="2 3">
    <name type="scientific">Bermanella marisrubri</name>
    <dbReference type="NCBI Taxonomy" id="207949"/>
    <lineage>
        <taxon>Bacteria</taxon>
        <taxon>Pseudomonadati</taxon>
        <taxon>Pseudomonadota</taxon>
        <taxon>Gammaproteobacteria</taxon>
        <taxon>Oceanospirillales</taxon>
        <taxon>Oceanospirillaceae</taxon>
        <taxon>Bermanella</taxon>
    </lineage>
</organism>
<dbReference type="Proteomes" id="UP000004263">
    <property type="component" value="Unassembled WGS sequence"/>
</dbReference>
<dbReference type="EMBL" id="AAQH01000011">
    <property type="protein sequence ID" value="EAT11969.1"/>
    <property type="molecule type" value="Genomic_DNA"/>
</dbReference>
<dbReference type="OrthoDB" id="9342527at2"/>
<sequence length="350" mass="40550">MGRRQGFLLCLTTIPLFSHGQLEPPVLDVMPTFAEEPERSSDKKLSQSDETATSSNTNGKNPYDTLKFLDWSRSLVSGYVESLNDGVDSFFMSAFFDDEVIADQSSGSNGRLYFISRREEADNPDYQVGVNLRLTLPHSRDRFKLLIETDENQDDQIENDILNTTDNVTYSTALRVDLEPRDNWRTSFDNGVRWSGEPVYFSRVRVRRVDYHNYWRTRLYQQIGWRTDEGWGAFTSVSGLMPLGFHRYLNISLSGDYLLDNDYVDLEASSAIFDELSERAAMLYQFKILGNTLEYGKVSDVIFSVSYRRKIYDDFIFAEIIPELAWPRDRDYEFTPAITFQLDFIFGQDD</sequence>
<dbReference type="HOGENOM" id="CLU_876215_0_0_6"/>
<dbReference type="RefSeq" id="WP_007017433.1">
    <property type="nucleotide sequence ID" value="NZ_CH724113.1"/>
</dbReference>
<reference evidence="2 3" key="1">
    <citation type="submission" date="2006-03" db="EMBL/GenBank/DDBJ databases">
        <authorList>
            <person name="Pinhassi J."/>
            <person name="Pedros-Alio C."/>
            <person name="Ferriera S."/>
            <person name="Johnson J."/>
            <person name="Kravitz S."/>
            <person name="Halpern A."/>
            <person name="Remington K."/>
            <person name="Beeson K."/>
            <person name="Tran B."/>
            <person name="Rogers Y.-H."/>
            <person name="Friedman R."/>
            <person name="Venter J.C."/>
        </authorList>
    </citation>
    <scope>NUCLEOTIDE SEQUENCE [LARGE SCALE GENOMIC DNA]</scope>
    <source>
        <strain evidence="2 3">RED65</strain>
    </source>
</reference>
<feature type="compositionally biased region" description="Basic and acidic residues" evidence="1">
    <location>
        <begin position="36"/>
        <end position="47"/>
    </location>
</feature>
<dbReference type="AlphaFoldDB" id="Q1N182"/>